<dbReference type="OrthoDB" id="493991at2"/>
<feature type="transmembrane region" description="Helical" evidence="6">
    <location>
        <begin position="408"/>
        <end position="431"/>
    </location>
</feature>
<feature type="transmembrane region" description="Helical" evidence="6">
    <location>
        <begin position="345"/>
        <end position="362"/>
    </location>
</feature>
<feature type="transmembrane region" description="Helical" evidence="6">
    <location>
        <begin position="12"/>
        <end position="39"/>
    </location>
</feature>
<dbReference type="PANTHER" id="PTHR30250">
    <property type="entry name" value="PST FAMILY PREDICTED COLANIC ACID TRANSPORTER"/>
    <property type="match status" value="1"/>
</dbReference>
<dbReference type="EMBL" id="QXFK01000015">
    <property type="protein sequence ID" value="RIV78712.1"/>
    <property type="molecule type" value="Genomic_DNA"/>
</dbReference>
<evidence type="ECO:0000256" key="3">
    <source>
        <dbReference type="ARBA" id="ARBA00022692"/>
    </source>
</evidence>
<evidence type="ECO:0000256" key="2">
    <source>
        <dbReference type="ARBA" id="ARBA00022475"/>
    </source>
</evidence>
<evidence type="ECO:0000256" key="1">
    <source>
        <dbReference type="ARBA" id="ARBA00004651"/>
    </source>
</evidence>
<keyword evidence="8" id="KW-1185">Reference proteome</keyword>
<organism evidence="7 8">
    <name type="scientific">Pelagerythrobacter aerophilus</name>
    <dbReference type="NCBI Taxonomy" id="2306995"/>
    <lineage>
        <taxon>Bacteria</taxon>
        <taxon>Pseudomonadati</taxon>
        <taxon>Pseudomonadota</taxon>
        <taxon>Alphaproteobacteria</taxon>
        <taxon>Sphingomonadales</taxon>
        <taxon>Erythrobacteraceae</taxon>
        <taxon>Pelagerythrobacter</taxon>
    </lineage>
</organism>
<keyword evidence="3 6" id="KW-0812">Transmembrane</keyword>
<comment type="subcellular location">
    <subcellularLocation>
        <location evidence="1">Cell membrane</location>
        <topology evidence="1">Multi-pass membrane protein</topology>
    </subcellularLocation>
</comment>
<keyword evidence="2" id="KW-1003">Cell membrane</keyword>
<sequence>MPSRAPTSRTGLSTILGNLAWLLGGKGFGAVCSIIYLAVLSRSLGIKDFGHFSLIFGTGQALVAVAGFQTWQTMVRFGAQAVHEQNWQRFGRLAWFCGAIDAGGALLGSLVAYVIYFGFAQLLELNERYVTMAFAFNCALLWARVTTPIGIVRVLGRFDIATYVEAIVPTGRLLAAFAIMFVGANVGRFLAAWAAIELISAAAYWIAAWRLAPQAMRKEHFGTFGQTLRENPGVGRFFGITYVSSTLDALYKQGPLLAVGYFLGTSAAGVYRLADQLAQGFGKLSQLLSRAIYPEFAHARVATDIGGFSRLVRQVTVIAGIGGVIVTLAALAFGEDLLALIGGEGFARGGVVLIPLAIGAAFDLASASYEPVLHSTGHPSYPLIARSLAAVVLIASIVAFAGFGPVGIGWAVALGMACSYLAMSVAVFVVLRRDRAA</sequence>
<feature type="transmembrane region" description="Helical" evidence="6">
    <location>
        <begin position="315"/>
        <end position="333"/>
    </location>
</feature>
<comment type="caution">
    <text evidence="7">The sequence shown here is derived from an EMBL/GenBank/DDBJ whole genome shotgun (WGS) entry which is preliminary data.</text>
</comment>
<dbReference type="RefSeq" id="WP_119512826.1">
    <property type="nucleotide sequence ID" value="NZ_QXFK01000015.1"/>
</dbReference>
<keyword evidence="5 6" id="KW-0472">Membrane</keyword>
<dbReference type="Proteomes" id="UP000285092">
    <property type="component" value="Unassembled WGS sequence"/>
</dbReference>
<feature type="transmembrane region" description="Helical" evidence="6">
    <location>
        <begin position="93"/>
        <end position="117"/>
    </location>
</feature>
<accession>A0A418NIP0</accession>
<reference evidence="7 8" key="1">
    <citation type="submission" date="2018-08" db="EMBL/GenBank/DDBJ databases">
        <title>Altererythrobacter sp.Ery1 and Ery12, the genome sequencing of novel strains in genus Alterythrobacter.</title>
        <authorList>
            <person name="Cheng H."/>
            <person name="Wu Y.-H."/>
            <person name="Fang C."/>
            <person name="Xu X.-W."/>
        </authorList>
    </citation>
    <scope>NUCLEOTIDE SEQUENCE [LARGE SCALE GENOMIC DNA]</scope>
    <source>
        <strain evidence="7 8">Ery1</strain>
    </source>
</reference>
<proteinExistence type="predicted"/>
<protein>
    <submittedName>
        <fullName evidence="7">Lipopolysaccharide biosynthesis protein</fullName>
    </submittedName>
</protein>
<feature type="transmembrane region" description="Helical" evidence="6">
    <location>
        <begin position="190"/>
        <end position="212"/>
    </location>
</feature>
<evidence type="ECO:0000256" key="5">
    <source>
        <dbReference type="ARBA" id="ARBA00023136"/>
    </source>
</evidence>
<feature type="transmembrane region" description="Helical" evidence="6">
    <location>
        <begin position="129"/>
        <end position="151"/>
    </location>
</feature>
<dbReference type="InterPro" id="IPR002797">
    <property type="entry name" value="Polysacc_synth"/>
</dbReference>
<feature type="transmembrane region" description="Helical" evidence="6">
    <location>
        <begin position="163"/>
        <end position="184"/>
    </location>
</feature>
<dbReference type="GO" id="GO:0005886">
    <property type="term" value="C:plasma membrane"/>
    <property type="evidence" value="ECO:0007669"/>
    <property type="project" value="UniProtKB-SubCell"/>
</dbReference>
<feature type="transmembrane region" description="Helical" evidence="6">
    <location>
        <begin position="383"/>
        <end position="402"/>
    </location>
</feature>
<dbReference type="Pfam" id="PF01943">
    <property type="entry name" value="Polysacc_synt"/>
    <property type="match status" value="1"/>
</dbReference>
<evidence type="ECO:0000256" key="6">
    <source>
        <dbReference type="SAM" id="Phobius"/>
    </source>
</evidence>
<keyword evidence="4 6" id="KW-1133">Transmembrane helix</keyword>
<dbReference type="PANTHER" id="PTHR30250:SF31">
    <property type="entry name" value="INNER MEMBRANE PROTEIN YGHQ"/>
    <property type="match status" value="1"/>
</dbReference>
<dbReference type="AlphaFoldDB" id="A0A418NIP0"/>
<evidence type="ECO:0000313" key="7">
    <source>
        <dbReference type="EMBL" id="RIV78712.1"/>
    </source>
</evidence>
<name>A0A418NIP0_9SPHN</name>
<dbReference type="InterPro" id="IPR050833">
    <property type="entry name" value="Poly_Biosynth_Transport"/>
</dbReference>
<evidence type="ECO:0000256" key="4">
    <source>
        <dbReference type="ARBA" id="ARBA00022989"/>
    </source>
</evidence>
<evidence type="ECO:0000313" key="8">
    <source>
        <dbReference type="Proteomes" id="UP000285092"/>
    </source>
</evidence>
<gene>
    <name evidence="7" type="ORF">D2V04_07900</name>
</gene>
<feature type="transmembrane region" description="Helical" evidence="6">
    <location>
        <begin position="51"/>
        <end position="72"/>
    </location>
</feature>